<feature type="transmembrane region" description="Helical" evidence="1">
    <location>
        <begin position="188"/>
        <end position="207"/>
    </location>
</feature>
<reference evidence="2 3" key="1">
    <citation type="journal article" date="2020" name="Int. J. Syst. Evol. Microbiol.">
        <title>Sulfuracidifex tepidarius gen. nov., sp. nov. and transfer of Sulfolobus metallicus Huber and Stetter 1992 to the genus Sulfuracidifex as Sulfuracidifex metallicus comb. nov.</title>
        <authorList>
            <person name="Itoh T."/>
            <person name="Miura T."/>
            <person name="Sakai H.D."/>
            <person name="Kato S."/>
            <person name="Ohkuma M."/>
            <person name="Takashina T."/>
        </authorList>
    </citation>
    <scope>NUCLEOTIDE SEQUENCE [LARGE SCALE GENOMIC DNA]</scope>
    <source>
        <strain evidence="2 3">IC-006</strain>
    </source>
</reference>
<evidence type="ECO:0000313" key="3">
    <source>
        <dbReference type="Proteomes" id="UP000322983"/>
    </source>
</evidence>
<keyword evidence="1" id="KW-1133">Transmembrane helix</keyword>
<sequence length="474" mass="53846">MLTGDDISEYCKKYKIYFLISVTSISLIILGSIYIYHDLIFTSLIPSLLLLSPLLREKIAKDEFLKALEKEVPIFSAYLYANSLLGKSLYQSILNLKDSKILKGISKEAMLLEKNVRMRGLTSTTAILERSRLHRKDALGRIYSEFIDTELVGVSTNQRAKQSLEKVMGEMKQNLNSYVQKSVDLSEVMFSFFLLFPIMLTSFQLAFDKSINLVQVITPLISSPVFYLIISSFQPSSDYIFSFSKKVILGVAGVLVISSILLLKYLGPSLTLMVAVLELSIVFYLQLRVADSLTSKLPAILDKISDYSRVGYGLRSSLQRVINSENIDLRTKKYLIEFLKNLDNEREMTTPSWTFNATLDLLRRIDTLGYVDTKVFSELSAIIQEMLNMRSSMQSNLQLFTVISAITPILFHFTLFSFSFMASDKYVLNQLVNVYTIVIEILYSKISKLTLFNFPLVLVTTVISIILSFFSLPL</sequence>
<dbReference type="Proteomes" id="UP000322983">
    <property type="component" value="Chromosome"/>
</dbReference>
<dbReference type="PANTHER" id="PTHR35402">
    <property type="entry name" value="INTEGRAL MEMBRANE PROTEIN-RELATED"/>
    <property type="match status" value="1"/>
</dbReference>
<dbReference type="PANTHER" id="PTHR35402:SF1">
    <property type="entry name" value="TYPE II SECRETION SYSTEM PROTEIN GSPF DOMAIN-CONTAINING PROTEIN"/>
    <property type="match status" value="1"/>
</dbReference>
<proteinExistence type="predicted"/>
<evidence type="ECO:0000313" key="2">
    <source>
        <dbReference type="EMBL" id="BBG24598.1"/>
    </source>
</evidence>
<feature type="transmembrane region" description="Helical" evidence="1">
    <location>
        <begin position="399"/>
        <end position="420"/>
    </location>
</feature>
<feature type="transmembrane region" description="Helical" evidence="1">
    <location>
        <begin position="243"/>
        <end position="263"/>
    </location>
</feature>
<feature type="transmembrane region" description="Helical" evidence="1">
    <location>
        <begin position="450"/>
        <end position="472"/>
    </location>
</feature>
<feature type="transmembrane region" description="Helical" evidence="1">
    <location>
        <begin position="16"/>
        <end position="33"/>
    </location>
</feature>
<dbReference type="STRING" id="1294262.GCA_001316085_00071"/>
<keyword evidence="3" id="KW-1185">Reference proteome</keyword>
<accession>A0A510DXB3</accession>
<evidence type="ECO:0000256" key="1">
    <source>
        <dbReference type="SAM" id="Phobius"/>
    </source>
</evidence>
<keyword evidence="1" id="KW-0472">Membrane</keyword>
<evidence type="ECO:0008006" key="4">
    <source>
        <dbReference type="Google" id="ProtNLM"/>
    </source>
</evidence>
<dbReference type="EMBL" id="AP018929">
    <property type="protein sequence ID" value="BBG24598.1"/>
    <property type="molecule type" value="Genomic_DNA"/>
</dbReference>
<feature type="transmembrane region" description="Helical" evidence="1">
    <location>
        <begin position="269"/>
        <end position="287"/>
    </location>
</feature>
<feature type="transmembrane region" description="Helical" evidence="1">
    <location>
        <begin position="39"/>
        <end position="56"/>
    </location>
</feature>
<dbReference type="InterPro" id="IPR056569">
    <property type="entry name" value="ArlJ-like"/>
</dbReference>
<dbReference type="AlphaFoldDB" id="A0A510DXB3"/>
<organism evidence="2 3">
    <name type="scientific">Sulfuracidifex tepidarius</name>
    <dbReference type="NCBI Taxonomy" id="1294262"/>
    <lineage>
        <taxon>Archaea</taxon>
        <taxon>Thermoproteota</taxon>
        <taxon>Thermoprotei</taxon>
        <taxon>Sulfolobales</taxon>
        <taxon>Sulfolobaceae</taxon>
        <taxon>Sulfuracidifex</taxon>
    </lineage>
</organism>
<name>A0A510DXB3_9CREN</name>
<gene>
    <name evidence="2" type="ORF">IC006_1927</name>
</gene>
<dbReference type="KEGG" id="step:IC006_1927"/>
<protein>
    <recommendedName>
        <fullName evidence="4">Type II secretion system protein GspF domain-containing protein</fullName>
    </recommendedName>
</protein>
<feature type="transmembrane region" description="Helical" evidence="1">
    <location>
        <begin position="213"/>
        <end position="231"/>
    </location>
</feature>
<dbReference type="NCBIfam" id="NF046075">
    <property type="entry name" value="UpsF"/>
    <property type="match status" value="1"/>
</dbReference>
<keyword evidence="1" id="KW-0812">Transmembrane</keyword>
<feature type="transmembrane region" description="Helical" evidence="1">
    <location>
        <begin position="426"/>
        <end position="443"/>
    </location>
</feature>